<dbReference type="RefSeq" id="WP_091611081.1">
    <property type="nucleotide sequence ID" value="NZ_FNNC01000001.1"/>
</dbReference>
<evidence type="ECO:0000259" key="2">
    <source>
        <dbReference type="Pfam" id="PF03703"/>
    </source>
</evidence>
<feature type="transmembrane region" description="Helical" evidence="1">
    <location>
        <begin position="36"/>
        <end position="55"/>
    </location>
</feature>
<keyword evidence="4" id="KW-1185">Reference proteome</keyword>
<feature type="transmembrane region" description="Helical" evidence="1">
    <location>
        <begin position="61"/>
        <end position="81"/>
    </location>
</feature>
<evidence type="ECO:0000313" key="4">
    <source>
        <dbReference type="Proteomes" id="UP000199488"/>
    </source>
</evidence>
<reference evidence="3 4" key="1">
    <citation type="submission" date="2016-10" db="EMBL/GenBank/DDBJ databases">
        <authorList>
            <person name="de Groot N.N."/>
        </authorList>
    </citation>
    <scope>NUCLEOTIDE SEQUENCE [LARGE SCALE GENOMIC DNA]</scope>
    <source>
        <strain evidence="3 4">DSM 23126</strain>
    </source>
</reference>
<keyword evidence="1" id="KW-1133">Transmembrane helix</keyword>
<dbReference type="EMBL" id="FNNC01000001">
    <property type="protein sequence ID" value="SDW15928.1"/>
    <property type="molecule type" value="Genomic_DNA"/>
</dbReference>
<dbReference type="PANTHER" id="PTHR34473">
    <property type="entry name" value="UPF0699 TRANSMEMBRANE PROTEIN YDBS"/>
    <property type="match status" value="1"/>
</dbReference>
<keyword evidence="1" id="KW-0812">Transmembrane</keyword>
<dbReference type="Proteomes" id="UP000199488">
    <property type="component" value="Unassembled WGS sequence"/>
</dbReference>
<gene>
    <name evidence="3" type="ORF">SAMN05421781_0652</name>
</gene>
<dbReference type="STRING" id="1122204.SAMN05421781_0652"/>
<evidence type="ECO:0000256" key="1">
    <source>
        <dbReference type="SAM" id="Phobius"/>
    </source>
</evidence>
<dbReference type="Pfam" id="PF03703">
    <property type="entry name" value="bPH_2"/>
    <property type="match status" value="1"/>
</dbReference>
<dbReference type="AlphaFoldDB" id="A0A1H2R9P5"/>
<dbReference type="PANTHER" id="PTHR34473:SF2">
    <property type="entry name" value="UPF0699 TRANSMEMBRANE PROTEIN YDBT"/>
    <property type="match status" value="1"/>
</dbReference>
<feature type="domain" description="YdbS-like PH" evidence="2">
    <location>
        <begin position="86"/>
        <end position="162"/>
    </location>
</feature>
<evidence type="ECO:0000313" key="3">
    <source>
        <dbReference type="EMBL" id="SDW15928.1"/>
    </source>
</evidence>
<keyword evidence="1" id="KW-0472">Membrane</keyword>
<protein>
    <recommendedName>
        <fullName evidence="2">YdbS-like PH domain-containing protein</fullName>
    </recommendedName>
</protein>
<sequence>MNDGIHEEENVTRPAPSQRISEDALTVWRFKGMIEMAVVSFIPFALLVLAFWFGWPEWVRWALGAILGFLVFFSAWYAWVLPKWQWQRWRYEVYETEVELQYGVIISKHVLIPMVRIQHVDTAQGPIYKRYGLSTVTISTAAGMHEIPALKEETAPELRNRIAFLAGTDDDDE</sequence>
<proteinExistence type="predicted"/>
<organism evidence="3 4">
    <name type="scientific">Marinococcus luteus</name>
    <dbReference type="NCBI Taxonomy" id="1122204"/>
    <lineage>
        <taxon>Bacteria</taxon>
        <taxon>Bacillati</taxon>
        <taxon>Bacillota</taxon>
        <taxon>Bacilli</taxon>
        <taxon>Bacillales</taxon>
        <taxon>Bacillaceae</taxon>
        <taxon>Marinococcus</taxon>
    </lineage>
</organism>
<dbReference type="OrthoDB" id="1750577at2"/>
<dbReference type="InterPro" id="IPR005182">
    <property type="entry name" value="YdbS-like_PH"/>
</dbReference>
<accession>A0A1H2R9P5</accession>
<name>A0A1H2R9P5_9BACI</name>